<dbReference type="Proteomes" id="UP001056610">
    <property type="component" value="Chromosome"/>
</dbReference>
<evidence type="ECO:0000256" key="1">
    <source>
        <dbReference type="SAM" id="MobiDB-lite"/>
    </source>
</evidence>
<dbReference type="RefSeq" id="WP_249762969.1">
    <property type="nucleotide sequence ID" value="NZ_CAJUXY010000151.1"/>
</dbReference>
<dbReference type="InterPro" id="IPR003607">
    <property type="entry name" value="HD/PDEase_dom"/>
</dbReference>
<evidence type="ECO:0000313" key="3">
    <source>
        <dbReference type="EMBL" id="UQX10733.1"/>
    </source>
</evidence>
<organism evidence="3 4">
    <name type="scientific">Candidatus Mycobacterium methanotrophicum</name>
    <dbReference type="NCBI Taxonomy" id="2943498"/>
    <lineage>
        <taxon>Bacteria</taxon>
        <taxon>Bacillati</taxon>
        <taxon>Actinomycetota</taxon>
        <taxon>Actinomycetes</taxon>
        <taxon>Mycobacteriales</taxon>
        <taxon>Mycobacteriaceae</taxon>
        <taxon>Mycobacterium</taxon>
    </lineage>
</organism>
<dbReference type="InterPro" id="IPR006674">
    <property type="entry name" value="HD_domain"/>
</dbReference>
<name>A0ABY4QK87_9MYCO</name>
<dbReference type="Pfam" id="PF01966">
    <property type="entry name" value="HD"/>
    <property type="match status" value="1"/>
</dbReference>
<dbReference type="CDD" id="cd00077">
    <property type="entry name" value="HDc"/>
    <property type="match status" value="1"/>
</dbReference>
<evidence type="ECO:0000259" key="2">
    <source>
        <dbReference type="Pfam" id="PF01966"/>
    </source>
</evidence>
<sequence length="218" mass="23037">MSSIVAQAREMAEAFLADALPRRWAHTIGVAAAAERLVGALDTVQPETVVAAAWLHDVGYAPDSADTGFHPIDGAAHVSQAAPDLWSTVNLIAHHSGAVFEAQERGRDSELARYRFPVDVEELAILNAADLCTSPDGALIDPQARLDEILNRYPPDHPVHRAITKSGPLLLAQARLVAGAAEATSPTPPTARPPASSTVLRRSATPSPTRCRRSAAGI</sequence>
<dbReference type="Gene3D" id="1.10.3210.10">
    <property type="entry name" value="Hypothetical protein af1432"/>
    <property type="match status" value="1"/>
</dbReference>
<evidence type="ECO:0000313" key="4">
    <source>
        <dbReference type="Proteomes" id="UP001056610"/>
    </source>
</evidence>
<keyword evidence="4" id="KW-1185">Reference proteome</keyword>
<dbReference type="SUPFAM" id="SSF109604">
    <property type="entry name" value="HD-domain/PDEase-like"/>
    <property type="match status" value="1"/>
</dbReference>
<accession>A0ABY4QK87</accession>
<dbReference type="EMBL" id="CP097320">
    <property type="protein sequence ID" value="UQX10733.1"/>
    <property type="molecule type" value="Genomic_DNA"/>
</dbReference>
<reference evidence="3" key="1">
    <citation type="submission" date="2022-05" db="EMBL/GenBank/DDBJ databases">
        <title>A methanotrophic Mycobacterium dominates a cave microbial ecosystem.</title>
        <authorList>
            <person name="Van Spanning R.J.M."/>
            <person name="Guan Q."/>
            <person name="Melkonian C."/>
            <person name="Gallant J."/>
            <person name="Polerecky L."/>
            <person name="Flot J.-F."/>
            <person name="Brandt B.W."/>
            <person name="Braster M."/>
            <person name="Iturbe Espinoza P."/>
            <person name="Aerts J."/>
            <person name="Meima-Franke M."/>
            <person name="Piersma S.R."/>
            <person name="Bunduc C."/>
            <person name="Ummels R."/>
            <person name="Pain A."/>
            <person name="Fleming E.J."/>
            <person name="van der Wel N."/>
            <person name="Gherman V.D."/>
            <person name="Sarbu S.M."/>
            <person name="Bodelier P.L.E."/>
            <person name="Bitter W."/>
        </authorList>
    </citation>
    <scope>NUCLEOTIDE SEQUENCE</scope>
    <source>
        <strain evidence="3">Sulfur Cave</strain>
    </source>
</reference>
<gene>
    <name evidence="3" type="ORF">M5I08_22580</name>
</gene>
<feature type="domain" description="HD" evidence="2">
    <location>
        <begin position="23"/>
        <end position="102"/>
    </location>
</feature>
<proteinExistence type="predicted"/>
<feature type="region of interest" description="Disordered" evidence="1">
    <location>
        <begin position="180"/>
        <end position="218"/>
    </location>
</feature>
<protein>
    <submittedName>
        <fullName evidence="3">HD domain-containing protein</fullName>
    </submittedName>
</protein>